<dbReference type="CDD" id="cd16040">
    <property type="entry name" value="SPRY_PRY_SNTX"/>
    <property type="match status" value="1"/>
</dbReference>
<dbReference type="PROSITE" id="PS50119">
    <property type="entry name" value="ZF_BBOX"/>
    <property type="match status" value="1"/>
</dbReference>
<dbReference type="CDD" id="cd19769">
    <property type="entry name" value="Bbox2_TRIM16-like"/>
    <property type="match status" value="1"/>
</dbReference>
<evidence type="ECO:0000256" key="3">
    <source>
        <dbReference type="ARBA" id="ARBA00022771"/>
    </source>
</evidence>
<accession>A0A8C1YSR5</accession>
<dbReference type="Proteomes" id="UP000694700">
    <property type="component" value="Unplaced"/>
</dbReference>
<feature type="domain" description="RING-type" evidence="8">
    <location>
        <begin position="15"/>
        <end position="58"/>
    </location>
</feature>
<evidence type="ECO:0000259" key="8">
    <source>
        <dbReference type="PROSITE" id="PS50089"/>
    </source>
</evidence>
<proteinExistence type="predicted"/>
<dbReference type="GO" id="GO:0008270">
    <property type="term" value="F:zinc ion binding"/>
    <property type="evidence" value="ECO:0007669"/>
    <property type="project" value="UniProtKB-KW"/>
</dbReference>
<dbReference type="SUPFAM" id="SSF57845">
    <property type="entry name" value="B-box zinc-binding domain"/>
    <property type="match status" value="1"/>
</dbReference>
<evidence type="ECO:0000259" key="10">
    <source>
        <dbReference type="PROSITE" id="PS50188"/>
    </source>
</evidence>
<dbReference type="InterPro" id="IPR003879">
    <property type="entry name" value="Butyrophylin_SPRY"/>
</dbReference>
<dbReference type="InterPro" id="IPR003877">
    <property type="entry name" value="SPRY_dom"/>
</dbReference>
<protein>
    <recommendedName>
        <fullName evidence="13">Tripartite motif-containing protein 16-like</fullName>
    </recommendedName>
</protein>
<dbReference type="Pfam" id="PF15227">
    <property type="entry name" value="zf-C3HC4_4"/>
    <property type="match status" value="1"/>
</dbReference>
<dbReference type="SMART" id="SM00449">
    <property type="entry name" value="SPRY"/>
    <property type="match status" value="1"/>
</dbReference>
<dbReference type="Pfam" id="PF00643">
    <property type="entry name" value="zf-B_box"/>
    <property type="match status" value="1"/>
</dbReference>
<keyword evidence="3 6" id="KW-0863">Zinc-finger</keyword>
<dbReference type="InterPro" id="IPR013083">
    <property type="entry name" value="Znf_RING/FYVE/PHD"/>
</dbReference>
<dbReference type="InterPro" id="IPR006574">
    <property type="entry name" value="PRY"/>
</dbReference>
<feature type="domain" description="B box-type" evidence="9">
    <location>
        <begin position="157"/>
        <end position="197"/>
    </location>
</feature>
<dbReference type="InterPro" id="IPR001841">
    <property type="entry name" value="Znf_RING"/>
</dbReference>
<dbReference type="PROSITE" id="PS50188">
    <property type="entry name" value="B302_SPRY"/>
    <property type="match status" value="1"/>
</dbReference>
<dbReference type="InterPro" id="IPR058030">
    <property type="entry name" value="TRIM8/14/16/25/29/45/65_CC"/>
</dbReference>
<dbReference type="Pfam" id="PF00622">
    <property type="entry name" value="SPRY"/>
    <property type="match status" value="1"/>
</dbReference>
<dbReference type="SMART" id="SM00589">
    <property type="entry name" value="PRY"/>
    <property type="match status" value="1"/>
</dbReference>
<evidence type="ECO:0000256" key="2">
    <source>
        <dbReference type="ARBA" id="ARBA00022723"/>
    </source>
</evidence>
<evidence type="ECO:0000313" key="11">
    <source>
        <dbReference type="Ensembl" id="ENSCCRP00015027766.1"/>
    </source>
</evidence>
<organism evidence="11 12">
    <name type="scientific">Cyprinus carpio</name>
    <name type="common">Common carp</name>
    <dbReference type="NCBI Taxonomy" id="7962"/>
    <lineage>
        <taxon>Eukaryota</taxon>
        <taxon>Metazoa</taxon>
        <taxon>Chordata</taxon>
        <taxon>Craniata</taxon>
        <taxon>Vertebrata</taxon>
        <taxon>Euteleostomi</taxon>
        <taxon>Actinopterygii</taxon>
        <taxon>Neopterygii</taxon>
        <taxon>Teleostei</taxon>
        <taxon>Ostariophysi</taxon>
        <taxon>Cypriniformes</taxon>
        <taxon>Cyprinidae</taxon>
        <taxon>Cyprininae</taxon>
        <taxon>Cyprinus</taxon>
    </lineage>
</organism>
<dbReference type="Gene3D" id="3.30.160.60">
    <property type="entry name" value="Classic Zinc Finger"/>
    <property type="match status" value="1"/>
</dbReference>
<evidence type="ECO:0000256" key="4">
    <source>
        <dbReference type="ARBA" id="ARBA00022833"/>
    </source>
</evidence>
<dbReference type="PRINTS" id="PR01407">
    <property type="entry name" value="BUTYPHLNCDUF"/>
</dbReference>
<dbReference type="AlphaFoldDB" id="A0A8C1YSR5"/>
<dbReference type="InterPro" id="IPR001870">
    <property type="entry name" value="B30.2/SPRY"/>
</dbReference>
<sequence length="564" mass="64157">MAETNISVDQDQFNCSVCLDLLKEPVTIPCGHNYCKKCITDVWDQDDQKGIYRCPLCKQSFTPRPGLGKNMVIAEMVEKLKKTRLQAAPLPAASADPPSSVHTGSGDVRCDSCTGIKQKAVKSCLECRSSYCQNHLEQHESLFGVKGHNLMDATGRLQEITCPRHDKMLDIYCRTDQRCICMLCLVDEHKNHDTVSTAAARTEKQKHFGETQINLNQKIQKKEKDIQELREAVASHKRSAQTAVEDSERIFTQLVRSIEKRCSDVTQLIRDQERAAVSRAEMKLERLEQEINELRRRDTELKQLSETQDHVHFLQSLSSASVSLSGSTDGYSVSPHLSFDDVMKSVFQLRDKLQQFCREETEKIIETVKTIQVIIAPEYETREEFLQYFHPFMLDSNTICSSLRLSEDNTVITSTSCNYKYPKHPDRFDYWIEALCTESVSGRCYWEVEYSGNEGVHIAVAYKSIKRKGKSGGSRFGYNDQSWRLYCCNSSCSFRHNTIRTVLPVVSSRKIGVYVDHSAGTLSFLSVSDTVSLIHRVQTTFTQPLYPGIGLQNKTTVKLCRLNM</sequence>
<dbReference type="Pfam" id="PF25600">
    <property type="entry name" value="TRIM_CC"/>
    <property type="match status" value="1"/>
</dbReference>
<keyword evidence="1" id="KW-0399">Innate immunity</keyword>
<keyword evidence="5" id="KW-0391">Immunity</keyword>
<feature type="domain" description="B30.2/SPRY" evidence="10">
    <location>
        <begin position="371"/>
        <end position="564"/>
    </location>
</feature>
<dbReference type="InterPro" id="IPR017907">
    <property type="entry name" value="Znf_RING_CS"/>
</dbReference>
<name>A0A8C1YSR5_CYPCA</name>
<feature type="coiled-coil region" evidence="7">
    <location>
        <begin position="212"/>
        <end position="246"/>
    </location>
</feature>
<evidence type="ECO:0000256" key="7">
    <source>
        <dbReference type="SAM" id="Coils"/>
    </source>
</evidence>
<dbReference type="GO" id="GO:0005737">
    <property type="term" value="C:cytoplasm"/>
    <property type="evidence" value="ECO:0007669"/>
    <property type="project" value="UniProtKB-ARBA"/>
</dbReference>
<dbReference type="SMART" id="SM00184">
    <property type="entry name" value="RING"/>
    <property type="match status" value="1"/>
</dbReference>
<evidence type="ECO:0000313" key="12">
    <source>
        <dbReference type="Proteomes" id="UP000694700"/>
    </source>
</evidence>
<dbReference type="InterPro" id="IPR043136">
    <property type="entry name" value="B30.2/SPRY_sf"/>
</dbReference>
<reference evidence="11" key="1">
    <citation type="submission" date="2025-08" db="UniProtKB">
        <authorList>
            <consortium name="Ensembl"/>
        </authorList>
    </citation>
    <scope>IDENTIFICATION</scope>
</reference>
<evidence type="ECO:0000256" key="6">
    <source>
        <dbReference type="PROSITE-ProRule" id="PRU00024"/>
    </source>
</evidence>
<dbReference type="Gene3D" id="2.60.120.920">
    <property type="match status" value="1"/>
</dbReference>
<dbReference type="InterPro" id="IPR013320">
    <property type="entry name" value="ConA-like_dom_sf"/>
</dbReference>
<dbReference type="Gene3D" id="4.10.830.40">
    <property type="match status" value="1"/>
</dbReference>
<dbReference type="Pfam" id="PF13765">
    <property type="entry name" value="PRY"/>
    <property type="match status" value="1"/>
</dbReference>
<dbReference type="SUPFAM" id="SSF57850">
    <property type="entry name" value="RING/U-box"/>
    <property type="match status" value="1"/>
</dbReference>
<dbReference type="SUPFAM" id="SSF49899">
    <property type="entry name" value="Concanavalin A-like lectins/glucanases"/>
    <property type="match status" value="1"/>
</dbReference>
<dbReference type="PANTHER" id="PTHR25465">
    <property type="entry name" value="B-BOX DOMAIN CONTAINING"/>
    <property type="match status" value="1"/>
</dbReference>
<dbReference type="PANTHER" id="PTHR25465:SF5">
    <property type="entry name" value="E3 UBIQUITIN_ISG15 LIGASE TRIM25-RELATED"/>
    <property type="match status" value="1"/>
</dbReference>
<evidence type="ECO:0008006" key="13">
    <source>
        <dbReference type="Google" id="ProtNLM"/>
    </source>
</evidence>
<dbReference type="Gene3D" id="3.30.40.10">
    <property type="entry name" value="Zinc/RING finger domain, C3HC4 (zinc finger)"/>
    <property type="match status" value="1"/>
</dbReference>
<dbReference type="PROSITE" id="PS50089">
    <property type="entry name" value="ZF_RING_2"/>
    <property type="match status" value="1"/>
</dbReference>
<evidence type="ECO:0000259" key="9">
    <source>
        <dbReference type="PROSITE" id="PS50119"/>
    </source>
</evidence>
<keyword evidence="2" id="KW-0479">Metal-binding</keyword>
<dbReference type="InterPro" id="IPR000315">
    <property type="entry name" value="Znf_B-box"/>
</dbReference>
<dbReference type="CDD" id="cd16543">
    <property type="entry name" value="RING-HC_TRIM77_C-IV"/>
    <property type="match status" value="1"/>
</dbReference>
<evidence type="ECO:0000256" key="1">
    <source>
        <dbReference type="ARBA" id="ARBA00022588"/>
    </source>
</evidence>
<dbReference type="SMART" id="SM00336">
    <property type="entry name" value="BBOX"/>
    <property type="match status" value="1"/>
</dbReference>
<dbReference type="Ensembl" id="ENSCCRT00015028746.1">
    <property type="protein sequence ID" value="ENSCCRP00015027766.1"/>
    <property type="gene ID" value="ENSCCRG00015011726.1"/>
</dbReference>
<feature type="coiled-coil region" evidence="7">
    <location>
        <begin position="270"/>
        <end position="307"/>
    </location>
</feature>
<dbReference type="GO" id="GO:0045087">
    <property type="term" value="P:innate immune response"/>
    <property type="evidence" value="ECO:0007669"/>
    <property type="project" value="UniProtKB-KW"/>
</dbReference>
<keyword evidence="4" id="KW-0862">Zinc</keyword>
<dbReference type="PROSITE" id="PS00518">
    <property type="entry name" value="ZF_RING_1"/>
    <property type="match status" value="1"/>
</dbReference>
<keyword evidence="7" id="KW-0175">Coiled coil</keyword>
<dbReference type="InterPro" id="IPR051051">
    <property type="entry name" value="E3_ubiq-ligase_TRIM/RNF"/>
</dbReference>
<evidence type="ECO:0000256" key="5">
    <source>
        <dbReference type="ARBA" id="ARBA00022859"/>
    </source>
</evidence>